<keyword evidence="2" id="KW-1185">Reference proteome</keyword>
<sequence length="51" mass="6012">MSNEIEIGPDNLRDKSQSYMKAYRNWTKSEILLAFNCLANHKPHGSNYMYM</sequence>
<reference evidence="1 2" key="1">
    <citation type="journal article" date="2018" name="Nat. Ecol. Evol.">
        <title>Pezizomycetes genomes reveal the molecular basis of ectomycorrhizal truffle lifestyle.</title>
        <authorList>
            <person name="Murat C."/>
            <person name="Payen T."/>
            <person name="Noel B."/>
            <person name="Kuo A."/>
            <person name="Morin E."/>
            <person name="Chen J."/>
            <person name="Kohler A."/>
            <person name="Krizsan K."/>
            <person name="Balestrini R."/>
            <person name="Da Silva C."/>
            <person name="Montanini B."/>
            <person name="Hainaut M."/>
            <person name="Levati E."/>
            <person name="Barry K.W."/>
            <person name="Belfiori B."/>
            <person name="Cichocki N."/>
            <person name="Clum A."/>
            <person name="Dockter R.B."/>
            <person name="Fauchery L."/>
            <person name="Guy J."/>
            <person name="Iotti M."/>
            <person name="Le Tacon F."/>
            <person name="Lindquist E.A."/>
            <person name="Lipzen A."/>
            <person name="Malagnac F."/>
            <person name="Mello A."/>
            <person name="Molinier V."/>
            <person name="Miyauchi S."/>
            <person name="Poulain J."/>
            <person name="Riccioni C."/>
            <person name="Rubini A."/>
            <person name="Sitrit Y."/>
            <person name="Splivallo R."/>
            <person name="Traeger S."/>
            <person name="Wang M."/>
            <person name="Zifcakova L."/>
            <person name="Wipf D."/>
            <person name="Zambonelli A."/>
            <person name="Paolocci F."/>
            <person name="Nowrousian M."/>
            <person name="Ottonello S."/>
            <person name="Baldrian P."/>
            <person name="Spatafora J.W."/>
            <person name="Henrissat B."/>
            <person name="Nagy L.G."/>
            <person name="Aury J.M."/>
            <person name="Wincker P."/>
            <person name="Grigoriev I.V."/>
            <person name="Bonfante P."/>
            <person name="Martin F.M."/>
        </authorList>
    </citation>
    <scope>NUCLEOTIDE SEQUENCE [LARGE SCALE GENOMIC DNA]</scope>
    <source>
        <strain evidence="1 2">CCBAS932</strain>
    </source>
</reference>
<accession>A0A3N4KSX9</accession>
<protein>
    <submittedName>
        <fullName evidence="1">Uncharacterized protein</fullName>
    </submittedName>
</protein>
<dbReference type="AlphaFoldDB" id="A0A3N4KSX9"/>
<gene>
    <name evidence="1" type="ORF">P167DRAFT_538861</name>
</gene>
<proteinExistence type="predicted"/>
<name>A0A3N4KSX9_9PEZI</name>
<evidence type="ECO:0000313" key="2">
    <source>
        <dbReference type="Proteomes" id="UP000277580"/>
    </source>
</evidence>
<dbReference type="Proteomes" id="UP000277580">
    <property type="component" value="Unassembled WGS sequence"/>
</dbReference>
<dbReference type="EMBL" id="ML119157">
    <property type="protein sequence ID" value="RPB08875.1"/>
    <property type="molecule type" value="Genomic_DNA"/>
</dbReference>
<dbReference type="InParanoid" id="A0A3N4KSX9"/>
<organism evidence="1 2">
    <name type="scientific">Morchella conica CCBAS932</name>
    <dbReference type="NCBI Taxonomy" id="1392247"/>
    <lineage>
        <taxon>Eukaryota</taxon>
        <taxon>Fungi</taxon>
        <taxon>Dikarya</taxon>
        <taxon>Ascomycota</taxon>
        <taxon>Pezizomycotina</taxon>
        <taxon>Pezizomycetes</taxon>
        <taxon>Pezizales</taxon>
        <taxon>Morchellaceae</taxon>
        <taxon>Morchella</taxon>
    </lineage>
</organism>
<evidence type="ECO:0000313" key="1">
    <source>
        <dbReference type="EMBL" id="RPB08875.1"/>
    </source>
</evidence>